<dbReference type="Gene3D" id="2.60.40.10">
    <property type="entry name" value="Immunoglobulins"/>
    <property type="match status" value="1"/>
</dbReference>
<dbReference type="AlphaFoldDB" id="A0A419ET79"/>
<dbReference type="InterPro" id="IPR039373">
    <property type="entry name" value="Peptidase_M28B"/>
</dbReference>
<proteinExistence type="predicted"/>
<dbReference type="InterPro" id="IPR013783">
    <property type="entry name" value="Ig-like_fold"/>
</dbReference>
<dbReference type="InterPro" id="IPR046450">
    <property type="entry name" value="PA_dom_sf"/>
</dbReference>
<dbReference type="CDD" id="cd00146">
    <property type="entry name" value="PKD"/>
    <property type="match status" value="1"/>
</dbReference>
<dbReference type="SUPFAM" id="SSF53187">
    <property type="entry name" value="Zn-dependent exopeptidases"/>
    <property type="match status" value="1"/>
</dbReference>
<dbReference type="Gene3D" id="3.40.630.10">
    <property type="entry name" value="Zn peptidases"/>
    <property type="match status" value="1"/>
</dbReference>
<sequence>MRRRISGSKLHEDVIRIAAFGDRKSGSAVERQVMQYIGDRFVESGLKDVTIEWFEMHRWSPKVVRLGLLPEGRDLRCQPIWYCGSTTCDGLKAECVSCGYGMPHEFSAAQGKIAVIDSRILLHFWPTYRFFNSYQAAVAAGALALVVVIDAPGDLIPIFTAEEEKHDNPIPAVLVSRSDGAALKERIQAGKTELLVNVAAESSIASTGDVVGIVPGESDEFIIAGAHHDSIYRGAVDNAGGLAALLALADKFANRREPPRKSIIFATHPGHELLIGAREFIKRRQHLLDKTAVYITIDGAGSDNYEEIDGKIVKTGRDESRGAFISPNHVLAEIVMPVIKKYRLQPAALMPADLMCPNEDLEGRFLEAGVPIIDIIGKPIWYHTEDDTPDKCTPDQLERYTLAHLELIEKLDALPAAEIRAAGREGLDPAKLINALPSASQPTIDFTWLPQRPRAGEPTLIYVGNFDDREGILVDMEWSIGEDTGSRGPALLHVFDKPGEYCVRLKVRNDLGAEGPCEKSIRVT</sequence>
<dbReference type="PROSITE" id="PS50093">
    <property type="entry name" value="PKD"/>
    <property type="match status" value="1"/>
</dbReference>
<evidence type="ECO:0000313" key="2">
    <source>
        <dbReference type="EMBL" id="RJP67006.1"/>
    </source>
</evidence>
<dbReference type="Gene3D" id="3.50.30.30">
    <property type="match status" value="1"/>
</dbReference>
<dbReference type="EMBL" id="QZKI01000110">
    <property type="protein sequence ID" value="RJP67006.1"/>
    <property type="molecule type" value="Genomic_DNA"/>
</dbReference>
<feature type="domain" description="PKD" evidence="1">
    <location>
        <begin position="477"/>
        <end position="524"/>
    </location>
</feature>
<organism evidence="2 3">
    <name type="scientific">Candidatus Abyssobacteria bacterium SURF_17</name>
    <dbReference type="NCBI Taxonomy" id="2093361"/>
    <lineage>
        <taxon>Bacteria</taxon>
        <taxon>Pseudomonadati</taxon>
        <taxon>Candidatus Hydrogenedentota</taxon>
        <taxon>Candidatus Abyssobacteria</taxon>
    </lineage>
</organism>
<dbReference type="SUPFAM" id="SSF52025">
    <property type="entry name" value="PA domain"/>
    <property type="match status" value="1"/>
</dbReference>
<accession>A0A419ET79</accession>
<dbReference type="Proteomes" id="UP000285961">
    <property type="component" value="Unassembled WGS sequence"/>
</dbReference>
<evidence type="ECO:0000259" key="1">
    <source>
        <dbReference type="PROSITE" id="PS50093"/>
    </source>
</evidence>
<dbReference type="Pfam" id="PF18911">
    <property type="entry name" value="PKD_4"/>
    <property type="match status" value="1"/>
</dbReference>
<protein>
    <submittedName>
        <fullName evidence="2">M28 family peptidase</fullName>
    </submittedName>
</protein>
<dbReference type="InterPro" id="IPR000601">
    <property type="entry name" value="PKD_dom"/>
</dbReference>
<dbReference type="Pfam" id="PF04389">
    <property type="entry name" value="Peptidase_M28"/>
    <property type="match status" value="1"/>
</dbReference>
<evidence type="ECO:0000313" key="3">
    <source>
        <dbReference type="Proteomes" id="UP000285961"/>
    </source>
</evidence>
<dbReference type="InterPro" id="IPR003137">
    <property type="entry name" value="PA_domain"/>
</dbReference>
<gene>
    <name evidence="2" type="ORF">C4532_15425</name>
</gene>
<dbReference type="PANTHER" id="PTHR10404:SF46">
    <property type="entry name" value="VACUOLAR PROTEIN SORTING-ASSOCIATED PROTEIN 70"/>
    <property type="match status" value="1"/>
</dbReference>
<dbReference type="PANTHER" id="PTHR10404">
    <property type="entry name" value="N-ACETYLATED-ALPHA-LINKED ACIDIC DIPEPTIDASE"/>
    <property type="match status" value="1"/>
</dbReference>
<reference evidence="2 3" key="1">
    <citation type="journal article" date="2017" name="ISME J.">
        <title>Energy and carbon metabolisms in a deep terrestrial subsurface fluid microbial community.</title>
        <authorList>
            <person name="Momper L."/>
            <person name="Jungbluth S.P."/>
            <person name="Lee M.D."/>
            <person name="Amend J.P."/>
        </authorList>
    </citation>
    <scope>NUCLEOTIDE SEQUENCE [LARGE SCALE GENOMIC DNA]</scope>
    <source>
        <strain evidence="2">SURF_17</strain>
    </source>
</reference>
<comment type="caution">
    <text evidence="2">The sequence shown here is derived from an EMBL/GenBank/DDBJ whole genome shotgun (WGS) entry which is preliminary data.</text>
</comment>
<name>A0A419ET79_9BACT</name>
<dbReference type="Pfam" id="PF02225">
    <property type="entry name" value="PA"/>
    <property type="match status" value="1"/>
</dbReference>
<dbReference type="InterPro" id="IPR007484">
    <property type="entry name" value="Peptidase_M28"/>
</dbReference>
<dbReference type="InterPro" id="IPR035986">
    <property type="entry name" value="PKD_dom_sf"/>
</dbReference>
<dbReference type="SUPFAM" id="SSF49299">
    <property type="entry name" value="PKD domain"/>
    <property type="match status" value="1"/>
</dbReference>